<accession>A0A9D1K347</accession>
<dbReference type="NCBIfam" id="TIGR02532">
    <property type="entry name" value="IV_pilin_GFxxxE"/>
    <property type="match status" value="1"/>
</dbReference>
<gene>
    <name evidence="2" type="ORF">IAD41_02905</name>
</gene>
<organism evidence="2 3">
    <name type="scientific">Candidatus Scatenecus faecavium</name>
    <dbReference type="NCBI Taxonomy" id="2840915"/>
    <lineage>
        <taxon>Bacteria</taxon>
        <taxon>Candidatus Scatenecus</taxon>
    </lineage>
</organism>
<dbReference type="EMBL" id="DVJO01000062">
    <property type="protein sequence ID" value="HIS82540.1"/>
    <property type="molecule type" value="Genomic_DNA"/>
</dbReference>
<reference evidence="2" key="1">
    <citation type="submission" date="2020-10" db="EMBL/GenBank/DDBJ databases">
        <authorList>
            <person name="Gilroy R."/>
        </authorList>
    </citation>
    <scope>NUCLEOTIDE SEQUENCE</scope>
    <source>
        <strain evidence="2">CHK152-2994</strain>
    </source>
</reference>
<evidence type="ECO:0000313" key="2">
    <source>
        <dbReference type="EMBL" id="HIS82540.1"/>
    </source>
</evidence>
<dbReference type="InterPro" id="IPR012902">
    <property type="entry name" value="N_methyl_site"/>
</dbReference>
<dbReference type="Gene3D" id="3.30.700.10">
    <property type="entry name" value="Glycoprotein, Type 4 Pilin"/>
    <property type="match status" value="1"/>
</dbReference>
<sequence>MQTVLANFQKESSKQKGFTLAEVLITLGIIGLVAAMTMPALIGSAKKRETVSKLQKSYNVLSQLVIRAQEDNGPVSFPSGKLSADVAETFFKLYWIPYFNSPTVVPDGQDFKTEDGRTGFIYKKLDGNVYDTAIRTAYSQGRITLTGLDGITYYIDIMKWEVIYDDDGNQVSQIAQYNTSQRVIVDINGPKNPNMFGKDVFTFVVNFDDSTVRPQGYNKTPSEIAANCSKNGTGLYCAAKIIADGWEIKDDYPW</sequence>
<keyword evidence="1" id="KW-1133">Transmembrane helix</keyword>
<protein>
    <submittedName>
        <fullName evidence="2">Type II secretion system protein</fullName>
    </submittedName>
</protein>
<evidence type="ECO:0000256" key="1">
    <source>
        <dbReference type="SAM" id="Phobius"/>
    </source>
</evidence>
<proteinExistence type="predicted"/>
<name>A0A9D1K347_9BACT</name>
<feature type="transmembrane region" description="Helical" evidence="1">
    <location>
        <begin position="20"/>
        <end position="43"/>
    </location>
</feature>
<reference evidence="2" key="2">
    <citation type="journal article" date="2021" name="PeerJ">
        <title>Extensive microbial diversity within the chicken gut microbiome revealed by metagenomics and culture.</title>
        <authorList>
            <person name="Gilroy R."/>
            <person name="Ravi A."/>
            <person name="Getino M."/>
            <person name="Pursley I."/>
            <person name="Horton D.L."/>
            <person name="Alikhan N.F."/>
            <person name="Baker D."/>
            <person name="Gharbi K."/>
            <person name="Hall N."/>
            <person name="Watson M."/>
            <person name="Adriaenssens E.M."/>
            <person name="Foster-Nyarko E."/>
            <person name="Jarju S."/>
            <person name="Secka A."/>
            <person name="Antonio M."/>
            <person name="Oren A."/>
            <person name="Chaudhuri R.R."/>
            <person name="La Ragione R."/>
            <person name="Hildebrand F."/>
            <person name="Pallen M.J."/>
        </authorList>
    </citation>
    <scope>NUCLEOTIDE SEQUENCE</scope>
    <source>
        <strain evidence="2">CHK152-2994</strain>
    </source>
</reference>
<dbReference type="InterPro" id="IPR045584">
    <property type="entry name" value="Pilin-like"/>
</dbReference>
<keyword evidence="1" id="KW-0472">Membrane</keyword>
<comment type="caution">
    <text evidence="2">The sequence shown here is derived from an EMBL/GenBank/DDBJ whole genome shotgun (WGS) entry which is preliminary data.</text>
</comment>
<dbReference type="AlphaFoldDB" id="A0A9D1K347"/>
<dbReference type="SUPFAM" id="SSF54523">
    <property type="entry name" value="Pili subunits"/>
    <property type="match status" value="1"/>
</dbReference>
<dbReference type="Proteomes" id="UP000824139">
    <property type="component" value="Unassembled WGS sequence"/>
</dbReference>
<keyword evidence="1" id="KW-0812">Transmembrane</keyword>
<evidence type="ECO:0000313" key="3">
    <source>
        <dbReference type="Proteomes" id="UP000824139"/>
    </source>
</evidence>
<dbReference type="Pfam" id="PF07963">
    <property type="entry name" value="N_methyl"/>
    <property type="match status" value="1"/>
</dbReference>